<dbReference type="AlphaFoldDB" id="A0A1Y2A4P7"/>
<dbReference type="CDD" id="cd10170">
    <property type="entry name" value="ASKHA_NBD_HSP70"/>
    <property type="match status" value="1"/>
</dbReference>
<dbReference type="Gene3D" id="3.30.420.40">
    <property type="match status" value="2"/>
</dbReference>
<sequence>MAPAAKPLPADGPKIVLGIDYGTTFTGLAWAQTTGDLDKIDVEKVHVFRKWPERDELKVPSAISFSESPEGRSQWGFDIDVKSKVFKWTKMQLTTREPIKELKVLADLINDMNLITALRHGRHTEVPDHLRKSSEDVLEEYMEKVSREWYFHMTTGGIHMLDQVPLDMVITHPVGWSYEALNKTYRAIMAAFPKRMYGGLRNVYMTTEAEACSTYTVQELLHQHTSRLIKGDCFILCDAGGGTVDVASYVVESLRPLKLTKMGSLKGDECGAIFIDQAFLKWCQQKLKRNDLLESNPDLGGHFVVKEKGRYFLEEFEKHKHVFSGSETADIELPDDMADETGMIPISASEMREMFAKSVKGTVEMIQGQYLELRNIRYGGARCNVSTIFLAGGLSANPYLVKEVKAFAARNRGITVSKANDGWSAVVRGAVLTGAGVGTSIPPKVGSVPRYYGLCIAHDQFRSKHTGRSTVSWLIKQGDLILPNKTIRRGFPVVCYFTEKSHQNGGTVRITYVAARADDEPPATMSEVSRGPHTIKYMDIPLELIDIRPLTAQRFAEGRGRYYSVQLNVEICLYGDVRVFVDYKGKNVWAE</sequence>
<organism evidence="1 2">
    <name type="scientific">Clohesyomyces aquaticus</name>
    <dbReference type="NCBI Taxonomy" id="1231657"/>
    <lineage>
        <taxon>Eukaryota</taxon>
        <taxon>Fungi</taxon>
        <taxon>Dikarya</taxon>
        <taxon>Ascomycota</taxon>
        <taxon>Pezizomycotina</taxon>
        <taxon>Dothideomycetes</taxon>
        <taxon>Pleosporomycetidae</taxon>
        <taxon>Pleosporales</taxon>
        <taxon>Lindgomycetaceae</taxon>
        <taxon>Clohesyomyces</taxon>
    </lineage>
</organism>
<protein>
    <recommendedName>
        <fullName evidence="3">Actin-like ATPase domain-containing protein</fullName>
    </recommendedName>
</protein>
<gene>
    <name evidence="1" type="ORF">BCR34DRAFT_611282</name>
</gene>
<dbReference type="Proteomes" id="UP000193144">
    <property type="component" value="Unassembled WGS sequence"/>
</dbReference>
<dbReference type="PANTHER" id="PTHR14187:SF82">
    <property type="entry name" value="FAMILY CHAPERONE, PUTATIVE (AFU_ORTHOLOGUE AFUA_7G08575)-RELATED"/>
    <property type="match status" value="1"/>
</dbReference>
<dbReference type="PANTHER" id="PTHR14187">
    <property type="entry name" value="ALPHA KINASE/ELONGATION FACTOR 2 KINASE"/>
    <property type="match status" value="1"/>
</dbReference>
<accession>A0A1Y2A4P7</accession>
<dbReference type="OrthoDB" id="2963168at2759"/>
<feature type="non-terminal residue" evidence="1">
    <location>
        <position position="591"/>
    </location>
</feature>
<reference evidence="1 2" key="1">
    <citation type="submission" date="2016-07" db="EMBL/GenBank/DDBJ databases">
        <title>Pervasive Adenine N6-methylation of Active Genes in Fungi.</title>
        <authorList>
            <consortium name="DOE Joint Genome Institute"/>
            <person name="Mondo S.J."/>
            <person name="Dannebaum R.O."/>
            <person name="Kuo R.C."/>
            <person name="Labutti K."/>
            <person name="Haridas S."/>
            <person name="Kuo A."/>
            <person name="Salamov A."/>
            <person name="Ahrendt S.R."/>
            <person name="Lipzen A."/>
            <person name="Sullivan W."/>
            <person name="Andreopoulos W.B."/>
            <person name="Clum A."/>
            <person name="Lindquist E."/>
            <person name="Daum C."/>
            <person name="Ramamoorthy G.K."/>
            <person name="Gryganskyi A."/>
            <person name="Culley D."/>
            <person name="Magnuson J.K."/>
            <person name="James T.Y."/>
            <person name="O'Malley M.A."/>
            <person name="Stajich J.E."/>
            <person name="Spatafora J.W."/>
            <person name="Visel A."/>
            <person name="Grigoriev I.V."/>
        </authorList>
    </citation>
    <scope>NUCLEOTIDE SEQUENCE [LARGE SCALE GENOMIC DNA]</scope>
    <source>
        <strain evidence="1 2">CBS 115471</strain>
    </source>
</reference>
<dbReference type="EMBL" id="MCFA01000015">
    <property type="protein sequence ID" value="ORY17005.1"/>
    <property type="molecule type" value="Genomic_DNA"/>
</dbReference>
<keyword evidence="2" id="KW-1185">Reference proteome</keyword>
<dbReference type="SUPFAM" id="SSF53067">
    <property type="entry name" value="Actin-like ATPase domain"/>
    <property type="match status" value="2"/>
</dbReference>
<dbReference type="STRING" id="1231657.A0A1Y2A4P7"/>
<proteinExistence type="predicted"/>
<evidence type="ECO:0000313" key="1">
    <source>
        <dbReference type="EMBL" id="ORY17005.1"/>
    </source>
</evidence>
<evidence type="ECO:0008006" key="3">
    <source>
        <dbReference type="Google" id="ProtNLM"/>
    </source>
</evidence>
<dbReference type="Gene3D" id="3.90.640.10">
    <property type="entry name" value="Actin, Chain A, domain 4"/>
    <property type="match status" value="1"/>
</dbReference>
<evidence type="ECO:0000313" key="2">
    <source>
        <dbReference type="Proteomes" id="UP000193144"/>
    </source>
</evidence>
<name>A0A1Y2A4P7_9PLEO</name>
<comment type="caution">
    <text evidence="1">The sequence shown here is derived from an EMBL/GenBank/DDBJ whole genome shotgun (WGS) entry which is preliminary data.</text>
</comment>
<dbReference type="InterPro" id="IPR043129">
    <property type="entry name" value="ATPase_NBD"/>
</dbReference>